<feature type="domain" description="U3 small nucleolar RNA-associated protein 20 N-terminal" evidence="1">
    <location>
        <begin position="113"/>
        <end position="192"/>
    </location>
</feature>
<proteinExistence type="predicted"/>
<dbReference type="InterPro" id="IPR011430">
    <property type="entry name" value="UTP20_N"/>
</dbReference>
<evidence type="ECO:0000259" key="1">
    <source>
        <dbReference type="Pfam" id="PF07539"/>
    </source>
</evidence>
<dbReference type="AlphaFoldDB" id="A0A8I2YXU4"/>
<organism evidence="2 3">
    <name type="scientific">Boletus reticuloceps</name>
    <dbReference type="NCBI Taxonomy" id="495285"/>
    <lineage>
        <taxon>Eukaryota</taxon>
        <taxon>Fungi</taxon>
        <taxon>Dikarya</taxon>
        <taxon>Basidiomycota</taxon>
        <taxon>Agaricomycotina</taxon>
        <taxon>Agaricomycetes</taxon>
        <taxon>Agaricomycetidae</taxon>
        <taxon>Boletales</taxon>
        <taxon>Boletineae</taxon>
        <taxon>Boletaceae</taxon>
        <taxon>Boletoideae</taxon>
        <taxon>Boletus</taxon>
    </lineage>
</organism>
<comment type="caution">
    <text evidence="2">The sequence shown here is derived from an EMBL/GenBank/DDBJ whole genome shotgun (WGS) entry which is preliminary data.</text>
</comment>
<dbReference type="InterPro" id="IPR052575">
    <property type="entry name" value="SSU_processome_comp_20"/>
</dbReference>
<dbReference type="OrthoDB" id="3249728at2759"/>
<keyword evidence="3" id="KW-1185">Reference proteome</keyword>
<evidence type="ECO:0000313" key="3">
    <source>
        <dbReference type="Proteomes" id="UP000683000"/>
    </source>
</evidence>
<name>A0A8I2YXU4_9AGAM</name>
<reference evidence="2" key="1">
    <citation type="submission" date="2021-03" db="EMBL/GenBank/DDBJ databases">
        <title>Evolutionary innovations through gain and loss of genes in the ectomycorrhizal Boletales.</title>
        <authorList>
            <person name="Wu G."/>
            <person name="Miyauchi S."/>
            <person name="Morin E."/>
            <person name="Yang Z.-L."/>
            <person name="Xu J."/>
            <person name="Martin F.M."/>
        </authorList>
    </citation>
    <scope>NUCLEOTIDE SEQUENCE</scope>
    <source>
        <strain evidence="2">BR01</strain>
    </source>
</reference>
<dbReference type="Proteomes" id="UP000683000">
    <property type="component" value="Unassembled WGS sequence"/>
</dbReference>
<evidence type="ECO:0000313" key="2">
    <source>
        <dbReference type="EMBL" id="KAG6381489.1"/>
    </source>
</evidence>
<dbReference type="PANTHER" id="PTHR17695:SF11">
    <property type="entry name" value="SMALL SUBUNIT PROCESSOME COMPONENT 20 HOMOLOG"/>
    <property type="match status" value="1"/>
</dbReference>
<feature type="domain" description="U3 small nucleolar RNA-associated protein 20 N-terminal" evidence="1">
    <location>
        <begin position="9"/>
        <end position="74"/>
    </location>
</feature>
<dbReference type="EMBL" id="JAGFBS010000001">
    <property type="protein sequence ID" value="KAG6381489.1"/>
    <property type="molecule type" value="Genomic_DNA"/>
</dbReference>
<sequence>MAERTLDLSSLDATDRPMFVDTVIRLLFGIMLEKKGRTKGGDRRAAVLSALAVCTEDKLGLLVDLMLKLMGSSSRAWQEGDSVAVPRAEGRATLAWSSWNRGPASAQSRSIVHPNIQGLASLLESLNACSTKRVNEPDFDRRLSAFTTLNEERYPTLTRCDWLLVLYNALHFVQDTEELAIRNNAAFTLVSLASLLRMPFCILIRATIYAYRLSGTQERAAIQGRALYHITEEDTIRDAGMGTLRGADDGSWGVEELKTTAIELPDLDQAKVGTTVFAHVYHRIRQGL</sequence>
<dbReference type="GO" id="GO:0032040">
    <property type="term" value="C:small-subunit processome"/>
    <property type="evidence" value="ECO:0007669"/>
    <property type="project" value="TreeGrafter"/>
</dbReference>
<dbReference type="GO" id="GO:0030686">
    <property type="term" value="C:90S preribosome"/>
    <property type="evidence" value="ECO:0007669"/>
    <property type="project" value="TreeGrafter"/>
</dbReference>
<dbReference type="Pfam" id="PF07539">
    <property type="entry name" value="UTP20_N"/>
    <property type="match status" value="2"/>
</dbReference>
<dbReference type="PANTHER" id="PTHR17695">
    <property type="entry name" value="SMALL SUBUNIT PROCESSOME COMPONENT 20 HOMOLOG"/>
    <property type="match status" value="1"/>
</dbReference>
<accession>A0A8I2YXU4</accession>
<protein>
    <recommendedName>
        <fullName evidence="1">U3 small nucleolar RNA-associated protein 20 N-terminal domain-containing protein</fullName>
    </recommendedName>
</protein>
<gene>
    <name evidence="2" type="ORF">JVT61DRAFT_70</name>
</gene>